<evidence type="ECO:0000313" key="1">
    <source>
        <dbReference type="EMBL" id="KAF2449000.1"/>
    </source>
</evidence>
<dbReference type="AlphaFoldDB" id="A0A9P4UGB1"/>
<protein>
    <submittedName>
        <fullName evidence="1">Uncharacterized protein</fullName>
    </submittedName>
</protein>
<dbReference type="Proteomes" id="UP000799764">
    <property type="component" value="Unassembled WGS sequence"/>
</dbReference>
<sequence>MQRLRLFLKLINSQHRSGPNHWYFEDGFSIPMRVFYSIFNRTFARCCVRVRHSVRKGFLYALNSKQKDHTLYIISAFSPDLYAIEVEKSQF</sequence>
<proteinExistence type="predicted"/>
<gene>
    <name evidence="1" type="ORF">P171DRAFT_222611</name>
</gene>
<comment type="caution">
    <text evidence="1">The sequence shown here is derived from an EMBL/GenBank/DDBJ whole genome shotgun (WGS) entry which is preliminary data.</text>
</comment>
<reference evidence="1" key="1">
    <citation type="journal article" date="2020" name="Stud. Mycol.">
        <title>101 Dothideomycetes genomes: a test case for predicting lifestyles and emergence of pathogens.</title>
        <authorList>
            <person name="Haridas S."/>
            <person name="Albert R."/>
            <person name="Binder M."/>
            <person name="Bloem J."/>
            <person name="Labutti K."/>
            <person name="Salamov A."/>
            <person name="Andreopoulos B."/>
            <person name="Baker S."/>
            <person name="Barry K."/>
            <person name="Bills G."/>
            <person name="Bluhm B."/>
            <person name="Cannon C."/>
            <person name="Castanera R."/>
            <person name="Culley D."/>
            <person name="Daum C."/>
            <person name="Ezra D."/>
            <person name="Gonzalez J."/>
            <person name="Henrissat B."/>
            <person name="Kuo A."/>
            <person name="Liang C."/>
            <person name="Lipzen A."/>
            <person name="Lutzoni F."/>
            <person name="Magnuson J."/>
            <person name="Mondo S."/>
            <person name="Nolan M."/>
            <person name="Ohm R."/>
            <person name="Pangilinan J."/>
            <person name="Park H.-J."/>
            <person name="Ramirez L."/>
            <person name="Alfaro M."/>
            <person name="Sun H."/>
            <person name="Tritt A."/>
            <person name="Yoshinaga Y."/>
            <person name="Zwiers L.-H."/>
            <person name="Turgeon B."/>
            <person name="Goodwin S."/>
            <person name="Spatafora J."/>
            <person name="Crous P."/>
            <person name="Grigoriev I."/>
        </authorList>
    </citation>
    <scope>NUCLEOTIDE SEQUENCE</scope>
    <source>
        <strain evidence="1">CBS 690.94</strain>
    </source>
</reference>
<organism evidence="1 2">
    <name type="scientific">Karstenula rhodostoma CBS 690.94</name>
    <dbReference type="NCBI Taxonomy" id="1392251"/>
    <lineage>
        <taxon>Eukaryota</taxon>
        <taxon>Fungi</taxon>
        <taxon>Dikarya</taxon>
        <taxon>Ascomycota</taxon>
        <taxon>Pezizomycotina</taxon>
        <taxon>Dothideomycetes</taxon>
        <taxon>Pleosporomycetidae</taxon>
        <taxon>Pleosporales</taxon>
        <taxon>Massarineae</taxon>
        <taxon>Didymosphaeriaceae</taxon>
        <taxon>Karstenula</taxon>
    </lineage>
</organism>
<dbReference type="EMBL" id="MU001495">
    <property type="protein sequence ID" value="KAF2449000.1"/>
    <property type="molecule type" value="Genomic_DNA"/>
</dbReference>
<accession>A0A9P4UGB1</accession>
<keyword evidence="2" id="KW-1185">Reference proteome</keyword>
<evidence type="ECO:0000313" key="2">
    <source>
        <dbReference type="Proteomes" id="UP000799764"/>
    </source>
</evidence>
<name>A0A9P4UGB1_9PLEO</name>